<gene>
    <name evidence="2" type="ORF">Prudu_006873</name>
</gene>
<sequence length="74" mass="8387">ERLYSLNIFQRIRSLHSQRTELSLPVTASSSGFGTEKRPNPPSDRLGRLFSSRFPASKRILSLPLSSRLMLKSI</sequence>
<protein>
    <submittedName>
        <fullName evidence="2">Uncharacterized protein</fullName>
    </submittedName>
</protein>
<dbReference type="AlphaFoldDB" id="A0A4Y1R0N9"/>
<evidence type="ECO:0000313" key="2">
    <source>
        <dbReference type="EMBL" id="BBG97670.1"/>
    </source>
</evidence>
<reference evidence="2" key="1">
    <citation type="journal article" date="2019" name="Science">
        <title>Mutation of a bHLH transcription factor allowed almond domestication.</title>
        <authorList>
            <person name="Sanchez-Perez R."/>
            <person name="Pavan S."/>
            <person name="Mazzeo R."/>
            <person name="Moldovan C."/>
            <person name="Aiese Cigliano R."/>
            <person name="Del Cueto J."/>
            <person name="Ricciardi F."/>
            <person name="Lotti C."/>
            <person name="Ricciardi L."/>
            <person name="Dicenta F."/>
            <person name="Lopez-Marques R.L."/>
            <person name="Lindberg Moller B."/>
        </authorList>
    </citation>
    <scope>NUCLEOTIDE SEQUENCE</scope>
</reference>
<proteinExistence type="predicted"/>
<name>A0A4Y1R0N9_PRUDU</name>
<evidence type="ECO:0000256" key="1">
    <source>
        <dbReference type="SAM" id="MobiDB-lite"/>
    </source>
</evidence>
<accession>A0A4Y1R0N9</accession>
<feature type="non-terminal residue" evidence="2">
    <location>
        <position position="1"/>
    </location>
</feature>
<organism evidence="2">
    <name type="scientific">Prunus dulcis</name>
    <name type="common">Almond</name>
    <name type="synonym">Amygdalus dulcis</name>
    <dbReference type="NCBI Taxonomy" id="3755"/>
    <lineage>
        <taxon>Eukaryota</taxon>
        <taxon>Viridiplantae</taxon>
        <taxon>Streptophyta</taxon>
        <taxon>Embryophyta</taxon>
        <taxon>Tracheophyta</taxon>
        <taxon>Spermatophyta</taxon>
        <taxon>Magnoliopsida</taxon>
        <taxon>eudicotyledons</taxon>
        <taxon>Gunneridae</taxon>
        <taxon>Pentapetalae</taxon>
        <taxon>rosids</taxon>
        <taxon>fabids</taxon>
        <taxon>Rosales</taxon>
        <taxon>Rosaceae</taxon>
        <taxon>Amygdaloideae</taxon>
        <taxon>Amygdaleae</taxon>
        <taxon>Prunus</taxon>
    </lineage>
</organism>
<dbReference type="EMBL" id="AP019298">
    <property type="protein sequence ID" value="BBG97670.1"/>
    <property type="molecule type" value="Genomic_DNA"/>
</dbReference>
<feature type="region of interest" description="Disordered" evidence="1">
    <location>
        <begin position="26"/>
        <end position="48"/>
    </location>
</feature>